<protein>
    <submittedName>
        <fullName evidence="4">BamA/TamA family outer membrane protein</fullName>
    </submittedName>
</protein>
<dbReference type="EMBL" id="JADWYR010000002">
    <property type="protein sequence ID" value="MBG9378287.1"/>
    <property type="molecule type" value="Genomic_DNA"/>
</dbReference>
<keyword evidence="2" id="KW-0472">Membrane</keyword>
<evidence type="ECO:0000256" key="2">
    <source>
        <dbReference type="ARBA" id="ARBA00023136"/>
    </source>
</evidence>
<dbReference type="Pfam" id="PF01103">
    <property type="entry name" value="Omp85"/>
    <property type="match status" value="1"/>
</dbReference>
<dbReference type="Proteomes" id="UP000628448">
    <property type="component" value="Unassembled WGS sequence"/>
</dbReference>
<dbReference type="AlphaFoldDB" id="A0A931GZL3"/>
<comment type="caution">
    <text evidence="4">The sequence shown here is derived from an EMBL/GenBank/DDBJ whole genome shotgun (WGS) entry which is preliminary data.</text>
</comment>
<evidence type="ECO:0000313" key="4">
    <source>
        <dbReference type="EMBL" id="MBG9378287.1"/>
    </source>
</evidence>
<evidence type="ECO:0000259" key="3">
    <source>
        <dbReference type="Pfam" id="PF01103"/>
    </source>
</evidence>
<organism evidence="4 5">
    <name type="scientific">Panacibacter microcysteis</name>
    <dbReference type="NCBI Taxonomy" id="2793269"/>
    <lineage>
        <taxon>Bacteria</taxon>
        <taxon>Pseudomonadati</taxon>
        <taxon>Bacteroidota</taxon>
        <taxon>Chitinophagia</taxon>
        <taxon>Chitinophagales</taxon>
        <taxon>Chitinophagaceae</taxon>
        <taxon>Panacibacter</taxon>
    </lineage>
</organism>
<keyword evidence="5" id="KW-1185">Reference proteome</keyword>
<dbReference type="RefSeq" id="WP_196992326.1">
    <property type="nucleotide sequence ID" value="NZ_JADWYR010000002.1"/>
</dbReference>
<evidence type="ECO:0000256" key="1">
    <source>
        <dbReference type="ARBA" id="ARBA00004370"/>
    </source>
</evidence>
<accession>A0A931GZL3</accession>
<dbReference type="Gene3D" id="2.40.160.50">
    <property type="entry name" value="membrane protein fhac: a member of the omp85/tpsb transporter family"/>
    <property type="match status" value="1"/>
</dbReference>
<comment type="subcellular location">
    <subcellularLocation>
        <location evidence="1">Membrane</location>
    </subcellularLocation>
</comment>
<reference evidence="4" key="1">
    <citation type="submission" date="2020-11" db="EMBL/GenBank/DDBJ databases">
        <title>Bacterial whole genome sequence for Panacibacter sp. DH6.</title>
        <authorList>
            <person name="Le V."/>
            <person name="Ko S."/>
            <person name="Ahn C.-Y."/>
            <person name="Oh H.-M."/>
        </authorList>
    </citation>
    <scope>NUCLEOTIDE SEQUENCE</scope>
    <source>
        <strain evidence="4">DH6</strain>
    </source>
</reference>
<dbReference type="InterPro" id="IPR000184">
    <property type="entry name" value="Bac_surfAg_D15"/>
</dbReference>
<proteinExistence type="predicted"/>
<sequence>MSSFLLIIFMRFSRKLSCVLCYFLPLVLLISSCTVVKRPPAGKPFVFDNKVTIIGNVDKDEKKRLTNELANYWDDSLYAAKVQQFGVRYVLKDPPVFDTANIARSVSFMKSYLNSQGYYNASFLNPDSSYTFEKKDDEVRTTINFVINPGKSLIINSIYYDLGDTALNRFSKINRKYSAVKPGKTRFSKQVIAAELDREVALFRQRGYFLLTRDNLVAEIDTADLSLLQVTLDPFEQAEKIAAATQRRLENPTAVVGIKKRNFKDSVMSAGDSAFFKRYYIGKIYYYPETGRYDQPDSLVTDTASFKRVPVNAYTLFYKQDKPYVRFRTLREHTYQLRGNMYNETNFYRTLNNFNQIGAWERVDYRTYLRNDTVDFHYFLTPAKKETLGFYVEASRNTGDLLTSGTLIGFALNTTYINRNVWHSAIQSNTTFSNGVEFSFLQNNSLLQTFQSSLSHGYTFPRFILPRFTKPKNPYRLDNIRTRLNTSASYVERKDFYRLRSLIANWGYEWKKKNIFYSVKIPNVELYSLDTLPNLRDEFETNPFLRTSFNTGTVISLQGSALLSYPGKNNNVSNLVRLAAEESGAILGRIKGLQDKIYQYIKFEAEYRKLISQRKSAIALRAFAGIGYNYGKNERFGKTLPFFKQFVGGGPNSMRAWGLRLIGLGSSLSSDTAATFRDRYGDMQLEANAEYRFTLAEFSAVKVGSALFVDAGNVWNLHPNENSPNSNFDFDRFGKDIAIGVGTGLRFDFNYFLIRVDMGIKLKDPVRSANNGWLSIKDFTWKNYEYTDKGAPTRNNYAIQLGIGLPF</sequence>
<name>A0A931GZL3_9BACT</name>
<feature type="domain" description="Bacterial surface antigen (D15)" evidence="3">
    <location>
        <begin position="466"/>
        <end position="766"/>
    </location>
</feature>
<evidence type="ECO:0000313" key="5">
    <source>
        <dbReference type="Proteomes" id="UP000628448"/>
    </source>
</evidence>
<gene>
    <name evidence="4" type="ORF">I5907_18765</name>
</gene>
<dbReference type="GO" id="GO:0019867">
    <property type="term" value="C:outer membrane"/>
    <property type="evidence" value="ECO:0007669"/>
    <property type="project" value="InterPro"/>
</dbReference>